<dbReference type="AlphaFoldDB" id="A0A433YEE6"/>
<dbReference type="OrthoDB" id="9812537at2"/>
<gene>
    <name evidence="2" type="ORF">EJP82_03715</name>
</gene>
<feature type="domain" description="CBM21" evidence="1">
    <location>
        <begin position="28"/>
        <end position="145"/>
    </location>
</feature>
<evidence type="ECO:0000313" key="2">
    <source>
        <dbReference type="EMBL" id="RUT48248.1"/>
    </source>
</evidence>
<dbReference type="InterPro" id="IPR050782">
    <property type="entry name" value="PP1_regulatory_subunit_3"/>
</dbReference>
<feature type="domain" description="CBM21" evidence="1">
    <location>
        <begin position="144"/>
        <end position="257"/>
    </location>
</feature>
<proteinExistence type="predicted"/>
<reference evidence="2 3" key="1">
    <citation type="submission" date="2018-12" db="EMBL/GenBank/DDBJ databases">
        <authorList>
            <person name="Sun L."/>
            <person name="Chen Z."/>
        </authorList>
    </citation>
    <scope>NUCLEOTIDE SEQUENCE [LARGE SCALE GENOMIC DNA]</scope>
    <source>
        <strain evidence="2 3">DSM 15890</strain>
    </source>
</reference>
<dbReference type="InterPro" id="IPR038175">
    <property type="entry name" value="CBM21_dom_sf"/>
</dbReference>
<dbReference type="GO" id="GO:0005979">
    <property type="term" value="P:regulation of glycogen biosynthetic process"/>
    <property type="evidence" value="ECO:0007669"/>
    <property type="project" value="TreeGrafter"/>
</dbReference>
<accession>A0A433YEE6</accession>
<dbReference type="GO" id="GO:0000164">
    <property type="term" value="C:protein phosphatase type 1 complex"/>
    <property type="evidence" value="ECO:0007669"/>
    <property type="project" value="TreeGrafter"/>
</dbReference>
<dbReference type="EMBL" id="RZNY01000002">
    <property type="protein sequence ID" value="RUT48248.1"/>
    <property type="molecule type" value="Genomic_DNA"/>
</dbReference>
<comment type="caution">
    <text evidence="2">The sequence shown here is derived from an EMBL/GenBank/DDBJ whole genome shotgun (WGS) entry which is preliminary data.</text>
</comment>
<organism evidence="2 3">
    <name type="scientific">Paenibacillus anaericanus</name>
    <dbReference type="NCBI Taxonomy" id="170367"/>
    <lineage>
        <taxon>Bacteria</taxon>
        <taxon>Bacillati</taxon>
        <taxon>Bacillota</taxon>
        <taxon>Bacilli</taxon>
        <taxon>Bacillales</taxon>
        <taxon>Paenibacillaceae</taxon>
        <taxon>Paenibacillus</taxon>
    </lineage>
</organism>
<dbReference type="GO" id="GO:0008157">
    <property type="term" value="F:protein phosphatase 1 binding"/>
    <property type="evidence" value="ECO:0007669"/>
    <property type="project" value="TreeGrafter"/>
</dbReference>
<dbReference type="RefSeq" id="WP_127190669.1">
    <property type="nucleotide sequence ID" value="NZ_RZNY01000002.1"/>
</dbReference>
<dbReference type="Pfam" id="PF03370">
    <property type="entry name" value="CBM_21"/>
    <property type="match status" value="2"/>
</dbReference>
<dbReference type="PROSITE" id="PS51159">
    <property type="entry name" value="CBM21"/>
    <property type="match status" value="2"/>
</dbReference>
<name>A0A433YEE6_9BACL</name>
<keyword evidence="3" id="KW-1185">Reference proteome</keyword>
<dbReference type="PANTHER" id="PTHR12307">
    <property type="entry name" value="PROTEIN PHOSPHATASE 1 REGULATORY SUBUNIT"/>
    <property type="match status" value="1"/>
</dbReference>
<evidence type="ECO:0000313" key="3">
    <source>
        <dbReference type="Proteomes" id="UP000279446"/>
    </source>
</evidence>
<dbReference type="InterPro" id="IPR005036">
    <property type="entry name" value="CBM21_dom"/>
</dbReference>
<dbReference type="Gene3D" id="2.60.40.2440">
    <property type="entry name" value="Carbohydrate binding type-21 domain"/>
    <property type="match status" value="2"/>
</dbReference>
<dbReference type="GO" id="GO:2001069">
    <property type="term" value="F:glycogen binding"/>
    <property type="evidence" value="ECO:0007669"/>
    <property type="project" value="TreeGrafter"/>
</dbReference>
<protein>
    <recommendedName>
        <fullName evidence="1">CBM21 domain-containing protein</fullName>
    </recommendedName>
</protein>
<dbReference type="Proteomes" id="UP000279446">
    <property type="component" value="Unassembled WGS sequence"/>
</dbReference>
<dbReference type="PANTHER" id="PTHR12307:SF36">
    <property type="entry name" value="GLYCOGEN-BINDING SUBUNIT 76A"/>
    <property type="match status" value="1"/>
</dbReference>
<sequence length="257" mass="28611">MRSLKKLVVGLTFFTLIFGLTSLGSLISASAAGNEVSLIDSQITRFYKSGFVGFNGNIEVENLGPTKAVTVHYTTDDVTWYDTSASYVGPTTSSKEKWRFEISTSNSTTEHSELKDLNFVKFAIKYDVNGQTYWDNNGYANYYNTPNNYSPTSIILGEPNLLNSHAYLIGDTFDGSIFVKNVSPNKTVKVVYTTDNWATTQEGYASYNGSANNLNSVEFWNFNFYVPNATEVKYAISLTAGGQTYWDNNYGNNFTVN</sequence>
<evidence type="ECO:0000259" key="1">
    <source>
        <dbReference type="PROSITE" id="PS51159"/>
    </source>
</evidence>